<dbReference type="SUPFAM" id="SSF48264">
    <property type="entry name" value="Cytochrome P450"/>
    <property type="match status" value="1"/>
</dbReference>
<comment type="cofactor">
    <cofactor evidence="1 5">
        <name>heme</name>
        <dbReference type="ChEBI" id="CHEBI:30413"/>
    </cofactor>
</comment>
<dbReference type="Pfam" id="PF00067">
    <property type="entry name" value="p450"/>
    <property type="match status" value="1"/>
</dbReference>
<dbReference type="EMBL" id="ML976615">
    <property type="protein sequence ID" value="KAF1847493.1"/>
    <property type="molecule type" value="Genomic_DNA"/>
</dbReference>
<comment type="similarity">
    <text evidence="2">Belongs to the cytochrome P450 family.</text>
</comment>
<dbReference type="PANTHER" id="PTHR24305">
    <property type="entry name" value="CYTOCHROME P450"/>
    <property type="match status" value="1"/>
</dbReference>
<dbReference type="PANTHER" id="PTHR24305:SF229">
    <property type="entry name" value="P450, PUTATIVE (EUROFUNG)-RELATED"/>
    <property type="match status" value="1"/>
</dbReference>
<keyword evidence="6" id="KW-1133">Transmembrane helix</keyword>
<gene>
    <name evidence="7" type="ORF">K460DRAFT_392833</name>
</gene>
<keyword evidence="6" id="KW-0472">Membrane</keyword>
<dbReference type="InterPro" id="IPR050121">
    <property type="entry name" value="Cytochrome_P450_monoxygenase"/>
</dbReference>
<evidence type="ECO:0000256" key="1">
    <source>
        <dbReference type="ARBA" id="ARBA00001971"/>
    </source>
</evidence>
<evidence type="ECO:0000256" key="6">
    <source>
        <dbReference type="SAM" id="Phobius"/>
    </source>
</evidence>
<dbReference type="OrthoDB" id="3934656at2759"/>
<dbReference type="GO" id="GO:0005506">
    <property type="term" value="F:iron ion binding"/>
    <property type="evidence" value="ECO:0007669"/>
    <property type="project" value="InterPro"/>
</dbReference>
<keyword evidence="6" id="KW-0812">Transmembrane</keyword>
<dbReference type="GO" id="GO:0020037">
    <property type="term" value="F:heme binding"/>
    <property type="evidence" value="ECO:0007669"/>
    <property type="project" value="InterPro"/>
</dbReference>
<dbReference type="GO" id="GO:0016705">
    <property type="term" value="F:oxidoreductase activity, acting on paired donors, with incorporation or reduction of molecular oxygen"/>
    <property type="evidence" value="ECO:0007669"/>
    <property type="project" value="InterPro"/>
</dbReference>
<evidence type="ECO:0000313" key="8">
    <source>
        <dbReference type="Proteomes" id="UP000800039"/>
    </source>
</evidence>
<dbReference type="PRINTS" id="PR00465">
    <property type="entry name" value="EP450IV"/>
</dbReference>
<comment type="caution">
    <text evidence="7">The sequence shown here is derived from an EMBL/GenBank/DDBJ whole genome shotgun (WGS) entry which is preliminary data.</text>
</comment>
<feature type="binding site" description="axial binding residue" evidence="5">
    <location>
        <position position="463"/>
    </location>
    <ligand>
        <name>heme</name>
        <dbReference type="ChEBI" id="CHEBI:30413"/>
    </ligand>
    <ligandPart>
        <name>Fe</name>
        <dbReference type="ChEBI" id="CHEBI:18248"/>
    </ligandPart>
</feature>
<dbReference type="CDD" id="cd11060">
    <property type="entry name" value="CYP57A1-like"/>
    <property type="match status" value="1"/>
</dbReference>
<organism evidence="7 8">
    <name type="scientific">Cucurbitaria berberidis CBS 394.84</name>
    <dbReference type="NCBI Taxonomy" id="1168544"/>
    <lineage>
        <taxon>Eukaryota</taxon>
        <taxon>Fungi</taxon>
        <taxon>Dikarya</taxon>
        <taxon>Ascomycota</taxon>
        <taxon>Pezizomycotina</taxon>
        <taxon>Dothideomycetes</taxon>
        <taxon>Pleosporomycetidae</taxon>
        <taxon>Pleosporales</taxon>
        <taxon>Pleosporineae</taxon>
        <taxon>Cucurbitariaceae</taxon>
        <taxon>Cucurbitaria</taxon>
    </lineage>
</organism>
<feature type="transmembrane region" description="Helical" evidence="6">
    <location>
        <begin position="13"/>
        <end position="35"/>
    </location>
</feature>
<evidence type="ECO:0000313" key="7">
    <source>
        <dbReference type="EMBL" id="KAF1847493.1"/>
    </source>
</evidence>
<keyword evidence="3 5" id="KW-0479">Metal-binding</keyword>
<evidence type="ECO:0000256" key="4">
    <source>
        <dbReference type="ARBA" id="ARBA00023004"/>
    </source>
</evidence>
<evidence type="ECO:0000256" key="3">
    <source>
        <dbReference type="ARBA" id="ARBA00022723"/>
    </source>
</evidence>
<dbReference type="InterPro" id="IPR002403">
    <property type="entry name" value="Cyt_P450_E_grp-IV"/>
</dbReference>
<proteinExistence type="inferred from homology"/>
<dbReference type="InterPro" id="IPR001128">
    <property type="entry name" value="Cyt_P450"/>
</dbReference>
<evidence type="ECO:0000256" key="5">
    <source>
        <dbReference type="PIRSR" id="PIRSR602403-1"/>
    </source>
</evidence>
<reference evidence="7" key="1">
    <citation type="submission" date="2020-01" db="EMBL/GenBank/DDBJ databases">
        <authorList>
            <consortium name="DOE Joint Genome Institute"/>
            <person name="Haridas S."/>
            <person name="Albert R."/>
            <person name="Binder M."/>
            <person name="Bloem J."/>
            <person name="Labutti K."/>
            <person name="Salamov A."/>
            <person name="Andreopoulos B."/>
            <person name="Baker S.E."/>
            <person name="Barry K."/>
            <person name="Bills G."/>
            <person name="Bluhm B.H."/>
            <person name="Cannon C."/>
            <person name="Castanera R."/>
            <person name="Culley D.E."/>
            <person name="Daum C."/>
            <person name="Ezra D."/>
            <person name="Gonzalez J.B."/>
            <person name="Henrissat B."/>
            <person name="Kuo A."/>
            <person name="Liang C."/>
            <person name="Lipzen A."/>
            <person name="Lutzoni F."/>
            <person name="Magnuson J."/>
            <person name="Mondo S."/>
            <person name="Nolan M."/>
            <person name="Ohm R."/>
            <person name="Pangilinan J."/>
            <person name="Park H.-J."/>
            <person name="Ramirez L."/>
            <person name="Alfaro M."/>
            <person name="Sun H."/>
            <person name="Tritt A."/>
            <person name="Yoshinaga Y."/>
            <person name="Zwiers L.-H."/>
            <person name="Turgeon B.G."/>
            <person name="Goodwin S.B."/>
            <person name="Spatafora J.W."/>
            <person name="Crous P.W."/>
            <person name="Grigoriev I.V."/>
        </authorList>
    </citation>
    <scope>NUCLEOTIDE SEQUENCE</scope>
    <source>
        <strain evidence="7">CBS 394.84</strain>
    </source>
</reference>
<keyword evidence="5" id="KW-0349">Heme</keyword>
<accession>A0A9P4LAH3</accession>
<protein>
    <submittedName>
        <fullName evidence="7">Cytochrome P450</fullName>
    </submittedName>
</protein>
<dbReference type="RefSeq" id="XP_040790056.1">
    <property type="nucleotide sequence ID" value="XM_040935906.1"/>
</dbReference>
<dbReference type="Proteomes" id="UP000800039">
    <property type="component" value="Unassembled WGS sequence"/>
</dbReference>
<dbReference type="PRINTS" id="PR00385">
    <property type="entry name" value="P450"/>
</dbReference>
<dbReference type="GO" id="GO:0004497">
    <property type="term" value="F:monooxygenase activity"/>
    <property type="evidence" value="ECO:0007669"/>
    <property type="project" value="InterPro"/>
</dbReference>
<dbReference type="Gene3D" id="1.10.630.10">
    <property type="entry name" value="Cytochrome P450"/>
    <property type="match status" value="1"/>
</dbReference>
<sequence length="520" mass="58864">MALFLYLLLGAEVTTWLTVILPTAFVVYWGLWVVYARTLHPLAKIPGPFWPSVSRTWLMYRALAGDLEIHQRALHKQYGPLVRVAPDEVVCDDPREIPIVYPITRPLEKTAWYDAWRPAGMHSRPDMFTNRSEKDHAAYQRTLGHVYSLTNVLKSEPMLDETRSLLLQRLDEFADRNEAFDFGLWLEMFCYDNIGVVFFGKQFGFLRDSVDYGGYITAVHQALPFLHILASAPAYIRPFLMGGAVLIPKLLKAVLAVDGIKRTAERETYEAQARTEEATTKRVDMTSAMLGIMREKGEKNNFGLREIVSENWTAVMAGSDSTAIGLRSIFYFMMKNPETLTKARAEVDAAFANGTLTSPVQYNQTVKLPYLGAVVKEAFRLYGPFAAPLQRCTPQPEGVVLAGTHIPGGWRVGLNPAVVQHHKDVFGEDAASFRPERWLDRSAVEAKLMQKCMMHFGAGTRTCTGQHVAMTEINKIVPEILRRFEFKMSHDGEWKTQNAAFNFQTGVTCYFKKRELPSEF</sequence>
<name>A0A9P4LAH3_9PLEO</name>
<keyword evidence="4 5" id="KW-0408">Iron</keyword>
<keyword evidence="8" id="KW-1185">Reference proteome</keyword>
<dbReference type="AlphaFoldDB" id="A0A9P4LAH3"/>
<evidence type="ECO:0000256" key="2">
    <source>
        <dbReference type="ARBA" id="ARBA00010617"/>
    </source>
</evidence>
<dbReference type="GeneID" id="63853157"/>
<dbReference type="InterPro" id="IPR036396">
    <property type="entry name" value="Cyt_P450_sf"/>
</dbReference>